<dbReference type="InterPro" id="IPR027165">
    <property type="entry name" value="CND3"/>
</dbReference>
<organism evidence="1 2">
    <name type="scientific">Phycomyces blakesleeanus</name>
    <dbReference type="NCBI Taxonomy" id="4837"/>
    <lineage>
        <taxon>Eukaryota</taxon>
        <taxon>Fungi</taxon>
        <taxon>Fungi incertae sedis</taxon>
        <taxon>Mucoromycota</taxon>
        <taxon>Mucoromycotina</taxon>
        <taxon>Mucoromycetes</taxon>
        <taxon>Mucorales</taxon>
        <taxon>Phycomycetaceae</taxon>
        <taxon>Phycomyces</taxon>
    </lineage>
</organism>
<gene>
    <name evidence="1" type="ORF">J3Q64DRAFT_1078725</name>
</gene>
<comment type="caution">
    <text evidence="1">The sequence shown here is derived from an EMBL/GenBank/DDBJ whole genome shotgun (WGS) entry which is preliminary data.</text>
</comment>
<evidence type="ECO:0000313" key="2">
    <source>
        <dbReference type="Proteomes" id="UP001448207"/>
    </source>
</evidence>
<dbReference type="Proteomes" id="UP001448207">
    <property type="component" value="Unassembled WGS sequence"/>
</dbReference>
<protein>
    <submittedName>
        <fullName evidence="1">Uncharacterized protein</fullName>
    </submittedName>
</protein>
<name>A0ABR3BJ30_PHYBL</name>
<accession>A0ABR3BJ30</accession>
<keyword evidence="2" id="KW-1185">Reference proteome</keyword>
<reference evidence="1 2" key="1">
    <citation type="submission" date="2024-04" db="EMBL/GenBank/DDBJ databases">
        <title>Symmetric and asymmetric DNA N6-adenine methylation regulates different biological responses in Mucorales.</title>
        <authorList>
            <consortium name="Lawrence Berkeley National Laboratory"/>
            <person name="Lax C."/>
            <person name="Mondo S.J."/>
            <person name="Osorio-Concepcion M."/>
            <person name="Muszewska A."/>
            <person name="Corrochano-Luque M."/>
            <person name="Gutierrez G."/>
            <person name="Riley R."/>
            <person name="Lipzen A."/>
            <person name="Guo J."/>
            <person name="Hundley H."/>
            <person name="Amirebrahimi M."/>
            <person name="Ng V."/>
            <person name="Lorenzo-Gutierrez D."/>
            <person name="Binder U."/>
            <person name="Yang J."/>
            <person name="Song Y."/>
            <person name="Canovas D."/>
            <person name="Navarro E."/>
            <person name="Freitag M."/>
            <person name="Gabaldon T."/>
            <person name="Grigoriev I.V."/>
            <person name="Corrochano L.M."/>
            <person name="Nicolas F.E."/>
            <person name="Garre V."/>
        </authorList>
    </citation>
    <scope>NUCLEOTIDE SEQUENCE [LARGE SCALE GENOMIC DNA]</scope>
    <source>
        <strain evidence="1 2">L51</strain>
    </source>
</reference>
<dbReference type="EMBL" id="JBCLYO010000001">
    <property type="protein sequence ID" value="KAL0097912.1"/>
    <property type="molecule type" value="Genomic_DNA"/>
</dbReference>
<dbReference type="PANTHER" id="PTHR14418:SF5">
    <property type="entry name" value="CONDENSIN COMPLEX SUBUNIT 3"/>
    <property type="match status" value="1"/>
</dbReference>
<sequence length="207" mass="24357">MTSARKSNLLASLRTTIPQIFNDAQKPNANHRKYSIALRKLQVQLCLNSPIDKDKSHDIDYEGEEAFDKEFFRNVNKILTVKKREPHADRIVRFIAAFLQYTQQQDNESKEPKEIVNDGDDMEGEETVSSRFVEHLMRHLIKGLMAKNKTVRLRSCQVVALSVNSLGEIEYVKQKTKKKNQYYHYLYLEKKNEIHVFLYKKKIHVCR</sequence>
<proteinExistence type="predicted"/>
<dbReference type="PANTHER" id="PTHR14418">
    <property type="entry name" value="CONDENSIN COMPLEX SUBUNIT 3-RELATED"/>
    <property type="match status" value="1"/>
</dbReference>
<evidence type="ECO:0000313" key="1">
    <source>
        <dbReference type="EMBL" id="KAL0097912.1"/>
    </source>
</evidence>